<accession>A0AAD4N726</accession>
<sequence>MLNMSYHVENDDFSVQLVGDQYQMGVEIDTEQTDFKQLQAEEARKKFKVVEDDGWDDELPANKQEEEERAYTQFVHAHCGLNVDKPEGAQRVLLAHPQIRWGRNKAYKKRTTNELQIEEAMTLCRTLPGFHVHSLVSVGTDYSTESKTVWKKGRLEQLHSYIVENNITALMINTNKLTAAQQANLRSYLQIPVYDRYLLVLWIFKYYARTREARLQIALAELPYVKEQICYMNENGNIPLQTLSIEGQILRNAGNQNRVKFSELLREREHRLRKSITRALETKSMELDKARAGDPNATVIALIGYTNAGKTSIIKKLTDSKQIFGENRLFATLDTTLHPAFLPSGNRIILADTIGFISDLPISLFASFRATLKHVENADLLVHVEDVAHPNVVAQRENVRNKLDRYKAENDGTDPEEEPGSLLISCRTGDGIQDLVKRMDMAVMMLRGSKQRRLKLSPGSKVIPYLYDNGLVTKEPEVTDCGNFLVFDVFMNDQQMAKFQKSVGTKFKAKEKSVQ</sequence>
<keyword evidence="1" id="KW-0479">Metal-binding</keyword>
<evidence type="ECO:0000259" key="5">
    <source>
        <dbReference type="PROSITE" id="PS51705"/>
    </source>
</evidence>
<dbReference type="InterPro" id="IPR016496">
    <property type="entry name" value="GTPase_HflX"/>
</dbReference>
<dbReference type="GO" id="GO:0046872">
    <property type="term" value="F:metal ion binding"/>
    <property type="evidence" value="ECO:0007669"/>
    <property type="project" value="UniProtKB-KW"/>
</dbReference>
<comment type="caution">
    <text evidence="6">The sequence shown here is derived from an EMBL/GenBank/DDBJ whole genome shotgun (WGS) entry which is preliminary data.</text>
</comment>
<dbReference type="InterPro" id="IPR006073">
    <property type="entry name" value="GTP-bd"/>
</dbReference>
<dbReference type="Pfam" id="PF13167">
    <property type="entry name" value="GTP-bdg_N"/>
    <property type="match status" value="1"/>
</dbReference>
<dbReference type="GO" id="GO:0005737">
    <property type="term" value="C:cytoplasm"/>
    <property type="evidence" value="ECO:0007669"/>
    <property type="project" value="TreeGrafter"/>
</dbReference>
<organism evidence="6 7">
    <name type="scientific">Ditylenchus destructor</name>
    <dbReference type="NCBI Taxonomy" id="166010"/>
    <lineage>
        <taxon>Eukaryota</taxon>
        <taxon>Metazoa</taxon>
        <taxon>Ecdysozoa</taxon>
        <taxon>Nematoda</taxon>
        <taxon>Chromadorea</taxon>
        <taxon>Rhabditida</taxon>
        <taxon>Tylenchina</taxon>
        <taxon>Tylenchomorpha</taxon>
        <taxon>Sphaerularioidea</taxon>
        <taxon>Anguinidae</taxon>
        <taxon>Anguininae</taxon>
        <taxon>Ditylenchus</taxon>
    </lineage>
</organism>
<evidence type="ECO:0000313" key="6">
    <source>
        <dbReference type="EMBL" id="KAI1714974.1"/>
    </source>
</evidence>
<dbReference type="SUPFAM" id="SSF52540">
    <property type="entry name" value="P-loop containing nucleoside triphosphate hydrolases"/>
    <property type="match status" value="1"/>
</dbReference>
<dbReference type="InterPro" id="IPR027417">
    <property type="entry name" value="P-loop_NTPase"/>
</dbReference>
<dbReference type="AlphaFoldDB" id="A0AAD4N726"/>
<dbReference type="InterPro" id="IPR030394">
    <property type="entry name" value="G_HFLX_dom"/>
</dbReference>
<keyword evidence="2" id="KW-0547">Nucleotide-binding</keyword>
<dbReference type="EMBL" id="JAKKPZ010000012">
    <property type="protein sequence ID" value="KAI1714974.1"/>
    <property type="molecule type" value="Genomic_DNA"/>
</dbReference>
<dbReference type="InterPro" id="IPR025121">
    <property type="entry name" value="GTPase_HflX_N"/>
</dbReference>
<gene>
    <name evidence="6" type="ORF">DdX_08249</name>
</gene>
<dbReference type="PROSITE" id="PS51705">
    <property type="entry name" value="G_HFLX"/>
    <property type="match status" value="1"/>
</dbReference>
<keyword evidence="4" id="KW-0342">GTP-binding</keyword>
<dbReference type="PRINTS" id="PR00326">
    <property type="entry name" value="GTP1OBG"/>
</dbReference>
<dbReference type="GO" id="GO:0005525">
    <property type="term" value="F:GTP binding"/>
    <property type="evidence" value="ECO:0007669"/>
    <property type="project" value="UniProtKB-KW"/>
</dbReference>
<name>A0AAD4N726_9BILA</name>
<dbReference type="Pfam" id="PF01926">
    <property type="entry name" value="MMR_HSR1"/>
    <property type="match status" value="1"/>
</dbReference>
<dbReference type="Proteomes" id="UP001201812">
    <property type="component" value="Unassembled WGS sequence"/>
</dbReference>
<keyword evidence="7" id="KW-1185">Reference proteome</keyword>
<evidence type="ECO:0000256" key="1">
    <source>
        <dbReference type="ARBA" id="ARBA00022723"/>
    </source>
</evidence>
<dbReference type="Gene3D" id="3.40.50.300">
    <property type="entry name" value="P-loop containing nucleotide triphosphate hydrolases"/>
    <property type="match status" value="1"/>
</dbReference>
<feature type="domain" description="Hflx-type G" evidence="5">
    <location>
        <begin position="298"/>
        <end position="397"/>
    </location>
</feature>
<dbReference type="PANTHER" id="PTHR10229">
    <property type="entry name" value="GTP-BINDING PROTEIN HFLX"/>
    <property type="match status" value="1"/>
</dbReference>
<evidence type="ECO:0000313" key="7">
    <source>
        <dbReference type="Proteomes" id="UP001201812"/>
    </source>
</evidence>
<reference evidence="6" key="1">
    <citation type="submission" date="2022-01" db="EMBL/GenBank/DDBJ databases">
        <title>Genome Sequence Resource for Two Populations of Ditylenchus destructor, the Migratory Endoparasitic Phytonematode.</title>
        <authorList>
            <person name="Zhang H."/>
            <person name="Lin R."/>
            <person name="Xie B."/>
        </authorList>
    </citation>
    <scope>NUCLEOTIDE SEQUENCE</scope>
    <source>
        <strain evidence="6">BazhouSP</strain>
    </source>
</reference>
<dbReference type="Gene3D" id="3.40.50.11060">
    <property type="entry name" value="GTPase HflX, N-terminal domain"/>
    <property type="match status" value="1"/>
</dbReference>
<proteinExistence type="predicted"/>
<dbReference type="PANTHER" id="PTHR10229:SF0">
    <property type="entry name" value="GTP-BINDING PROTEIN 6-RELATED"/>
    <property type="match status" value="1"/>
</dbReference>
<dbReference type="InterPro" id="IPR042108">
    <property type="entry name" value="GTPase_HflX_N_sf"/>
</dbReference>
<dbReference type="GO" id="GO:0043022">
    <property type="term" value="F:ribosome binding"/>
    <property type="evidence" value="ECO:0007669"/>
    <property type="project" value="TreeGrafter"/>
</dbReference>
<evidence type="ECO:0000256" key="4">
    <source>
        <dbReference type="ARBA" id="ARBA00023134"/>
    </source>
</evidence>
<evidence type="ECO:0000256" key="2">
    <source>
        <dbReference type="ARBA" id="ARBA00022741"/>
    </source>
</evidence>
<protein>
    <submittedName>
        <fullName evidence="6">50S ribosome-binding GTPase domain-containing protein</fullName>
    </submittedName>
</protein>
<evidence type="ECO:0000256" key="3">
    <source>
        <dbReference type="ARBA" id="ARBA00022842"/>
    </source>
</evidence>
<keyword evidence="3" id="KW-0460">Magnesium</keyword>